<accession>A0A067NWD4</accession>
<dbReference type="InParanoid" id="A0A067NWD4"/>
<dbReference type="AlphaFoldDB" id="A0A067NWD4"/>
<reference evidence="2" key="1">
    <citation type="journal article" date="2014" name="Proc. Natl. Acad. Sci. U.S.A.">
        <title>Extensive sampling of basidiomycete genomes demonstrates inadequacy of the white-rot/brown-rot paradigm for wood decay fungi.</title>
        <authorList>
            <person name="Riley R."/>
            <person name="Salamov A.A."/>
            <person name="Brown D.W."/>
            <person name="Nagy L.G."/>
            <person name="Floudas D."/>
            <person name="Held B.W."/>
            <person name="Levasseur A."/>
            <person name="Lombard V."/>
            <person name="Morin E."/>
            <person name="Otillar R."/>
            <person name="Lindquist E.A."/>
            <person name="Sun H."/>
            <person name="LaButti K.M."/>
            <person name="Schmutz J."/>
            <person name="Jabbour D."/>
            <person name="Luo H."/>
            <person name="Baker S.E."/>
            <person name="Pisabarro A.G."/>
            <person name="Walton J.D."/>
            <person name="Blanchette R.A."/>
            <person name="Henrissat B."/>
            <person name="Martin F."/>
            <person name="Cullen D."/>
            <person name="Hibbett D.S."/>
            <person name="Grigoriev I.V."/>
        </authorList>
    </citation>
    <scope>NUCLEOTIDE SEQUENCE [LARGE SCALE GENOMIC DNA]</scope>
    <source>
        <strain evidence="2">PC15</strain>
    </source>
</reference>
<evidence type="ECO:0000313" key="1">
    <source>
        <dbReference type="EMBL" id="KDQ32353.1"/>
    </source>
</evidence>
<dbReference type="VEuPathDB" id="FungiDB:PLEOSDRAFT_1100837"/>
<sequence>MPREPVISNISNQELETRVAELKAQDNALYLPRQLRTNTRKLCSLTTRMQFSIVIAQHVDWLSQDAKKILNISKLMHGWPQQWIPTEAKQHQSYVDSLEASKLGYVRAHRYYAQGRSARTPGGTGHQRASQLRAVNNPHSRGDTSAWVIYAAHEQFHKGMEILKNLQSVNSSKTYLVEGKTGYSFSISESWNTVRPALCRARFLQGFLHGGFHGRPDVATEYAGHAIEIIKLGRKVWSNGRVAGPVSEGAGPEHQRMSFSDFRQDADSLITDIKESWLRFPNGGNDPEFIYSFHYYPLGTAYAFVKYVRVSGTFYLEASDQYPPDEEYSGWYLKCALANMMEIRSPLSLLVWAKTMKGGRDKRIAELLKTEKKPKELAKKNVVSMNDTFNESLW</sequence>
<dbReference type="Proteomes" id="UP000027073">
    <property type="component" value="Unassembled WGS sequence"/>
</dbReference>
<organism evidence="1 2">
    <name type="scientific">Pleurotus ostreatus (strain PC15)</name>
    <name type="common">Oyster mushroom</name>
    <dbReference type="NCBI Taxonomy" id="1137138"/>
    <lineage>
        <taxon>Eukaryota</taxon>
        <taxon>Fungi</taxon>
        <taxon>Dikarya</taxon>
        <taxon>Basidiomycota</taxon>
        <taxon>Agaricomycotina</taxon>
        <taxon>Agaricomycetes</taxon>
        <taxon>Agaricomycetidae</taxon>
        <taxon>Agaricales</taxon>
        <taxon>Pleurotineae</taxon>
        <taxon>Pleurotaceae</taxon>
        <taxon>Pleurotus</taxon>
    </lineage>
</organism>
<dbReference type="EMBL" id="KL198005">
    <property type="protein sequence ID" value="KDQ32353.1"/>
    <property type="molecule type" value="Genomic_DNA"/>
</dbReference>
<evidence type="ECO:0000313" key="2">
    <source>
        <dbReference type="Proteomes" id="UP000027073"/>
    </source>
</evidence>
<dbReference type="HOGENOM" id="CLU_700422_0_0_1"/>
<name>A0A067NWD4_PLEO1</name>
<dbReference type="STRING" id="1137138.A0A067NWD4"/>
<gene>
    <name evidence="1" type="ORF">PLEOSDRAFT_1100837</name>
</gene>
<protein>
    <submittedName>
        <fullName evidence="1">Uncharacterized protein</fullName>
    </submittedName>
</protein>
<proteinExistence type="predicted"/>